<proteinExistence type="predicted"/>
<dbReference type="Proteomes" id="UP000001591">
    <property type="component" value="Chromosome"/>
</dbReference>
<reference evidence="2 3" key="1">
    <citation type="journal article" date="2010" name="BMC Genomics">
        <title>Metabolic flexibility revealed in the genome of the cyst-forming alpha-1 proteobacterium Rhodospirillum centenum.</title>
        <authorList>
            <person name="Lu Y.K."/>
            <person name="Marden J."/>
            <person name="Han M."/>
            <person name="Swingley W.D."/>
            <person name="Mastrian S.D."/>
            <person name="Chowdhury S.R."/>
            <person name="Hao J."/>
            <person name="Helmy T."/>
            <person name="Kim S."/>
            <person name="Kurdoglu A.A."/>
            <person name="Matthies H.J."/>
            <person name="Rollo D."/>
            <person name="Stothard P."/>
            <person name="Blankenship R.E."/>
            <person name="Bauer C.E."/>
            <person name="Touchman J.W."/>
        </authorList>
    </citation>
    <scope>NUCLEOTIDE SEQUENCE [LARGE SCALE GENOMIC DNA]</scope>
    <source>
        <strain evidence="3">ATCC 51521 / SW</strain>
    </source>
</reference>
<feature type="region of interest" description="Disordered" evidence="1">
    <location>
        <begin position="1"/>
        <end position="38"/>
    </location>
</feature>
<organism evidence="2 3">
    <name type="scientific">Rhodospirillum centenum (strain ATCC 51521 / SW)</name>
    <dbReference type="NCBI Taxonomy" id="414684"/>
    <lineage>
        <taxon>Bacteria</taxon>
        <taxon>Pseudomonadati</taxon>
        <taxon>Pseudomonadota</taxon>
        <taxon>Alphaproteobacteria</taxon>
        <taxon>Rhodospirillales</taxon>
        <taxon>Rhodospirillaceae</taxon>
        <taxon>Rhodospirillum</taxon>
    </lineage>
</organism>
<dbReference type="AlphaFoldDB" id="B6IQM7"/>
<name>B6IQM7_RHOCS</name>
<dbReference type="STRING" id="414684.RC1_0314"/>
<dbReference type="EMBL" id="CP000613">
    <property type="protein sequence ID" value="ACI97763.1"/>
    <property type="molecule type" value="Genomic_DNA"/>
</dbReference>
<dbReference type="KEGG" id="rce:RC1_0314"/>
<evidence type="ECO:0000313" key="3">
    <source>
        <dbReference type="Proteomes" id="UP000001591"/>
    </source>
</evidence>
<accession>B6IQM7</accession>
<gene>
    <name evidence="2" type="ordered locus">RC1_0314</name>
</gene>
<sequence length="38" mass="4096">MGGACRGRPGYPPVRRRRPLMDACSTPPLSRPATDAMP</sequence>
<evidence type="ECO:0000313" key="2">
    <source>
        <dbReference type="EMBL" id="ACI97763.1"/>
    </source>
</evidence>
<dbReference type="HOGENOM" id="CLU_3332228_0_0_5"/>
<keyword evidence="3" id="KW-1185">Reference proteome</keyword>
<protein>
    <submittedName>
        <fullName evidence="2">Uncharacterized protein</fullName>
    </submittedName>
</protein>
<evidence type="ECO:0000256" key="1">
    <source>
        <dbReference type="SAM" id="MobiDB-lite"/>
    </source>
</evidence>